<accession>A0A2S2P2M1</accession>
<reference evidence="1" key="1">
    <citation type="submission" date="2018-04" db="EMBL/GenBank/DDBJ databases">
        <title>Transcriptome of Schizaphis graminum biotype I.</title>
        <authorList>
            <person name="Scully E.D."/>
            <person name="Geib S.M."/>
            <person name="Palmer N.A."/>
            <person name="Koch K."/>
            <person name="Bradshaw J."/>
            <person name="Heng-Moss T."/>
            <person name="Sarath G."/>
        </authorList>
    </citation>
    <scope>NUCLEOTIDE SEQUENCE</scope>
</reference>
<name>A0A2S2P2M1_SCHGA</name>
<sequence length="105" mass="12230">MCCRHDGHHCGQTGCMQTGRLRSTPAFLTAMITTIYSNEDREWQHLRPDGSLYSVNGDIDATIYRYRLASETCKRAVQRHLNKTKVYQVYLFIEPYINWLQVQTG</sequence>
<gene>
    <name evidence="1" type="ORF">g.41897</name>
</gene>
<evidence type="ECO:0000313" key="1">
    <source>
        <dbReference type="EMBL" id="MBY23665.1"/>
    </source>
</evidence>
<protein>
    <submittedName>
        <fullName evidence="1">Uncharacterized protein</fullName>
    </submittedName>
</protein>
<dbReference type="AlphaFoldDB" id="A0A2S2P2M1"/>
<dbReference type="EMBL" id="GGMR01011046">
    <property type="protein sequence ID" value="MBY23665.1"/>
    <property type="molecule type" value="Transcribed_RNA"/>
</dbReference>
<organism evidence="1">
    <name type="scientific">Schizaphis graminum</name>
    <name type="common">Green bug aphid</name>
    <dbReference type="NCBI Taxonomy" id="13262"/>
    <lineage>
        <taxon>Eukaryota</taxon>
        <taxon>Metazoa</taxon>
        <taxon>Ecdysozoa</taxon>
        <taxon>Arthropoda</taxon>
        <taxon>Hexapoda</taxon>
        <taxon>Insecta</taxon>
        <taxon>Pterygota</taxon>
        <taxon>Neoptera</taxon>
        <taxon>Paraneoptera</taxon>
        <taxon>Hemiptera</taxon>
        <taxon>Sternorrhyncha</taxon>
        <taxon>Aphidomorpha</taxon>
        <taxon>Aphidoidea</taxon>
        <taxon>Aphididae</taxon>
        <taxon>Aphidini</taxon>
        <taxon>Schizaphis</taxon>
    </lineage>
</organism>
<proteinExistence type="predicted"/>